<dbReference type="GO" id="GO:0005375">
    <property type="term" value="F:copper ion transmembrane transporter activity"/>
    <property type="evidence" value="ECO:0007669"/>
    <property type="project" value="UniProtKB-UniRule"/>
</dbReference>
<evidence type="ECO:0000256" key="1">
    <source>
        <dbReference type="ARBA" id="ARBA00022692"/>
    </source>
</evidence>
<feature type="region of interest" description="Disordered" evidence="5">
    <location>
        <begin position="1"/>
        <end position="31"/>
    </location>
</feature>
<keyword evidence="4" id="KW-0406">Ion transport</keyword>
<accession>A0AAD4F252</accession>
<dbReference type="EMBL" id="JAHCVI010000001">
    <property type="protein sequence ID" value="KAG7291666.1"/>
    <property type="molecule type" value="Genomic_DNA"/>
</dbReference>
<dbReference type="Pfam" id="PF04145">
    <property type="entry name" value="Ctr"/>
    <property type="match status" value="1"/>
</dbReference>
<comment type="subcellular location">
    <subcellularLocation>
        <location evidence="4">Membrane</location>
        <topology evidence="4">Multi-pass membrane protein</topology>
    </subcellularLocation>
</comment>
<dbReference type="GO" id="GO:0016020">
    <property type="term" value="C:membrane"/>
    <property type="evidence" value="ECO:0007669"/>
    <property type="project" value="UniProtKB-SubCell"/>
</dbReference>
<keyword evidence="1 4" id="KW-0812">Transmembrane</keyword>
<keyword evidence="2 4" id="KW-1133">Transmembrane helix</keyword>
<dbReference type="InterPro" id="IPR007274">
    <property type="entry name" value="Cop_transporter"/>
</dbReference>
<comment type="caution">
    <text evidence="6">The sequence shown here is derived from an EMBL/GenBank/DDBJ whole genome shotgun (WGS) entry which is preliminary data.</text>
</comment>
<sequence>MDSLFPRHDGHDMTDSGMDMGSGSGSGDSHSSTMMAVFQTSMATSLYSSKWTPNSTGTYAATCIFLIFLAVLFRGLLAAKAWQENRWLEKELNRRYVVVNGKGPLAENLSRDSLAKNMTMMLSENGVEETVMVVGKRQTHARPWRLSVDPVRALIDTVIAGVGYLL</sequence>
<feature type="compositionally biased region" description="Basic and acidic residues" evidence="5">
    <location>
        <begin position="1"/>
        <end position="14"/>
    </location>
</feature>
<evidence type="ECO:0000256" key="5">
    <source>
        <dbReference type="SAM" id="MobiDB-lite"/>
    </source>
</evidence>
<evidence type="ECO:0000256" key="2">
    <source>
        <dbReference type="ARBA" id="ARBA00022989"/>
    </source>
</evidence>
<proteinExistence type="inferred from homology"/>
<keyword evidence="4" id="KW-0186">Copper</keyword>
<keyword evidence="4" id="KW-0187">Copper transport</keyword>
<evidence type="ECO:0000256" key="4">
    <source>
        <dbReference type="RuleBase" id="RU367022"/>
    </source>
</evidence>
<comment type="similarity">
    <text evidence="4">Belongs to the copper transporter (Ctr) (TC 1.A.56) family. SLC31A subfamily.</text>
</comment>
<keyword evidence="4" id="KW-0813">Transport</keyword>
<evidence type="ECO:0000313" key="7">
    <source>
        <dbReference type="Proteomes" id="UP001197093"/>
    </source>
</evidence>
<name>A0AAD4F252_9PEZI</name>
<keyword evidence="7" id="KW-1185">Reference proteome</keyword>
<protein>
    <recommendedName>
        <fullName evidence="4">Copper transport protein</fullName>
    </recommendedName>
</protein>
<feature type="transmembrane region" description="Helical" evidence="4">
    <location>
        <begin position="57"/>
        <end position="77"/>
    </location>
</feature>
<evidence type="ECO:0000313" key="6">
    <source>
        <dbReference type="EMBL" id="KAG7291666.1"/>
    </source>
</evidence>
<keyword evidence="3 4" id="KW-0472">Membrane</keyword>
<dbReference type="AlphaFoldDB" id="A0AAD4F252"/>
<evidence type="ECO:0000256" key="3">
    <source>
        <dbReference type="ARBA" id="ARBA00023136"/>
    </source>
</evidence>
<dbReference type="Proteomes" id="UP001197093">
    <property type="component" value="Unassembled WGS sequence"/>
</dbReference>
<organism evidence="6 7">
    <name type="scientific">Staphylotrichum longicolle</name>
    <dbReference type="NCBI Taxonomy" id="669026"/>
    <lineage>
        <taxon>Eukaryota</taxon>
        <taxon>Fungi</taxon>
        <taxon>Dikarya</taxon>
        <taxon>Ascomycota</taxon>
        <taxon>Pezizomycotina</taxon>
        <taxon>Sordariomycetes</taxon>
        <taxon>Sordariomycetidae</taxon>
        <taxon>Sordariales</taxon>
        <taxon>Chaetomiaceae</taxon>
        <taxon>Staphylotrichum</taxon>
    </lineage>
</organism>
<reference evidence="6" key="1">
    <citation type="submission" date="2023-02" db="EMBL/GenBank/DDBJ databases">
        <authorList>
            <person name="Palmer J.M."/>
        </authorList>
    </citation>
    <scope>NUCLEOTIDE SEQUENCE</scope>
    <source>
        <strain evidence="6">FW57</strain>
    </source>
</reference>
<gene>
    <name evidence="6" type="ORF">NEMBOFW57_001685</name>
</gene>